<dbReference type="InterPro" id="IPR028098">
    <property type="entry name" value="Glyco_trans_4-like_N"/>
</dbReference>
<dbReference type="GO" id="GO:0016757">
    <property type="term" value="F:glycosyltransferase activity"/>
    <property type="evidence" value="ECO:0007669"/>
    <property type="project" value="UniProtKB-KW"/>
</dbReference>
<protein>
    <recommendedName>
        <fullName evidence="1">D-inositol 3-phosphate glycosyltransferase</fullName>
    </recommendedName>
</protein>
<dbReference type="AlphaFoldDB" id="A0A1R1L8K5"/>
<dbReference type="InterPro" id="IPR050194">
    <property type="entry name" value="Glycosyltransferase_grp1"/>
</dbReference>
<evidence type="ECO:0000259" key="4">
    <source>
        <dbReference type="Pfam" id="PF13439"/>
    </source>
</evidence>
<keyword evidence="2" id="KW-0328">Glycosyltransferase</keyword>
<dbReference type="OrthoDB" id="3861448at2"/>
<reference evidence="5 6" key="1">
    <citation type="submission" date="2016-12" db="EMBL/GenBank/DDBJ databases">
        <title>Draft genome of Tersicoccus phoenicis 1P05MA.</title>
        <authorList>
            <person name="Nakajima Y."/>
            <person name="Yoshizawa S."/>
            <person name="Nakamura K."/>
            <person name="Ogura Y."/>
            <person name="Hayashi T."/>
            <person name="Kogure K."/>
        </authorList>
    </citation>
    <scope>NUCLEOTIDE SEQUENCE [LARGE SCALE GENOMIC DNA]</scope>
    <source>
        <strain evidence="5 6">1p05MA</strain>
    </source>
</reference>
<evidence type="ECO:0000256" key="1">
    <source>
        <dbReference type="ARBA" id="ARBA00021292"/>
    </source>
</evidence>
<dbReference type="PANTHER" id="PTHR45947">
    <property type="entry name" value="SULFOQUINOVOSYL TRANSFERASE SQD2"/>
    <property type="match status" value="1"/>
</dbReference>
<organism evidence="5 6">
    <name type="scientific">Tersicoccus phoenicis</name>
    <dbReference type="NCBI Taxonomy" id="554083"/>
    <lineage>
        <taxon>Bacteria</taxon>
        <taxon>Bacillati</taxon>
        <taxon>Actinomycetota</taxon>
        <taxon>Actinomycetes</taxon>
        <taxon>Micrococcales</taxon>
        <taxon>Micrococcaceae</taxon>
        <taxon>Tersicoccus</taxon>
    </lineage>
</organism>
<keyword evidence="3" id="KW-0808">Transferase</keyword>
<dbReference type="Pfam" id="PF13692">
    <property type="entry name" value="Glyco_trans_1_4"/>
    <property type="match status" value="1"/>
</dbReference>
<dbReference type="STRING" id="554083.BKD30_10830"/>
<evidence type="ECO:0000313" key="6">
    <source>
        <dbReference type="Proteomes" id="UP000187085"/>
    </source>
</evidence>
<dbReference type="RefSeq" id="WP_076704585.1">
    <property type="nucleotide sequence ID" value="NZ_MRDE01000068.1"/>
</dbReference>
<evidence type="ECO:0000256" key="2">
    <source>
        <dbReference type="ARBA" id="ARBA00022676"/>
    </source>
</evidence>
<evidence type="ECO:0000313" key="5">
    <source>
        <dbReference type="EMBL" id="OMH23857.1"/>
    </source>
</evidence>
<sequence>MRVLVYPHDLNVGGSQLGAIELCGAMARLGHEVVVYGQPGPLVEQVRALGLEFLSSPAVHQRPTPTVVAHLARTLRRRHVDVVHGYEWPPVLESWLACLGGGGPVAVATVLSMSVAPFIPRQVPIAVGTAQIAAAERRFGRQSVTLLEPPVDAEANTPGLTDVDVTGFRLSHGIAPNIPTVSIVSRLAREMKLEGILTAIAAVEALNERTPVQLVITGDGPGRSDVCNRVERANARIGSRRVIWTGELVDPRPAYATGDVLLGMGGSALRSMAFEKPLIVQGEKGYWRMLTPESLPEFLWQGWYGVGPGTDGAVDRLVGQLRSLLEDRARAEDLGGFARGVVLDRFSLDRVASRQIDFYRKALASRRSGFAVPGETVVAGARFVAHQARRVNARRRGRSTVDDFNATPVAAVSERSS</sequence>
<keyword evidence="6" id="KW-1185">Reference proteome</keyword>
<dbReference type="CDD" id="cd03801">
    <property type="entry name" value="GT4_PimA-like"/>
    <property type="match status" value="1"/>
</dbReference>
<dbReference type="EMBL" id="MRDE01000068">
    <property type="protein sequence ID" value="OMH23857.1"/>
    <property type="molecule type" value="Genomic_DNA"/>
</dbReference>
<dbReference type="GO" id="GO:1901137">
    <property type="term" value="P:carbohydrate derivative biosynthetic process"/>
    <property type="evidence" value="ECO:0007669"/>
    <property type="project" value="UniProtKB-ARBA"/>
</dbReference>
<gene>
    <name evidence="5" type="ORF">BKD30_10830</name>
</gene>
<dbReference type="Proteomes" id="UP000187085">
    <property type="component" value="Unassembled WGS sequence"/>
</dbReference>
<dbReference type="Pfam" id="PF13439">
    <property type="entry name" value="Glyco_transf_4"/>
    <property type="match status" value="1"/>
</dbReference>
<accession>A0A1R1L8K5</accession>
<feature type="domain" description="Glycosyltransferase subfamily 4-like N-terminal" evidence="4">
    <location>
        <begin position="12"/>
        <end position="110"/>
    </location>
</feature>
<name>A0A1R1L8K5_9MICC</name>
<comment type="caution">
    <text evidence="5">The sequence shown here is derived from an EMBL/GenBank/DDBJ whole genome shotgun (WGS) entry which is preliminary data.</text>
</comment>
<dbReference type="Gene3D" id="3.40.50.2000">
    <property type="entry name" value="Glycogen Phosphorylase B"/>
    <property type="match status" value="2"/>
</dbReference>
<proteinExistence type="predicted"/>
<dbReference type="PANTHER" id="PTHR45947:SF3">
    <property type="entry name" value="SULFOQUINOVOSYL TRANSFERASE SQD2"/>
    <property type="match status" value="1"/>
</dbReference>
<evidence type="ECO:0000256" key="3">
    <source>
        <dbReference type="ARBA" id="ARBA00022679"/>
    </source>
</evidence>
<dbReference type="SUPFAM" id="SSF53756">
    <property type="entry name" value="UDP-Glycosyltransferase/glycogen phosphorylase"/>
    <property type="match status" value="1"/>
</dbReference>